<feature type="domain" description="Amidase" evidence="2">
    <location>
        <begin position="25"/>
        <end position="450"/>
    </location>
</feature>
<dbReference type="Pfam" id="PF01425">
    <property type="entry name" value="Amidase"/>
    <property type="match status" value="1"/>
</dbReference>
<evidence type="ECO:0000313" key="4">
    <source>
        <dbReference type="Proteomes" id="UP001575652"/>
    </source>
</evidence>
<evidence type="ECO:0000256" key="1">
    <source>
        <dbReference type="SAM" id="MobiDB-lite"/>
    </source>
</evidence>
<name>A0ABV4URM0_9MICC</name>
<evidence type="ECO:0000259" key="2">
    <source>
        <dbReference type="Pfam" id="PF01425"/>
    </source>
</evidence>
<dbReference type="InterPro" id="IPR023631">
    <property type="entry name" value="Amidase_dom"/>
</dbReference>
<dbReference type="PANTHER" id="PTHR11895:SF76">
    <property type="entry name" value="INDOLEACETAMIDE HYDROLASE"/>
    <property type="match status" value="1"/>
</dbReference>
<keyword evidence="4" id="KW-1185">Reference proteome</keyword>
<feature type="region of interest" description="Disordered" evidence="1">
    <location>
        <begin position="56"/>
        <end position="77"/>
    </location>
</feature>
<evidence type="ECO:0000313" key="3">
    <source>
        <dbReference type="EMBL" id="MFB0836309.1"/>
    </source>
</evidence>
<feature type="compositionally biased region" description="Low complexity" evidence="1">
    <location>
        <begin position="473"/>
        <end position="492"/>
    </location>
</feature>
<dbReference type="RefSeq" id="WP_373973495.1">
    <property type="nucleotide sequence ID" value="NZ_JBHDLJ010000022.1"/>
</dbReference>
<proteinExistence type="predicted"/>
<comment type="caution">
    <text evidence="3">The sequence shown here is derived from an EMBL/GenBank/DDBJ whole genome shotgun (WGS) entry which is preliminary data.</text>
</comment>
<dbReference type="InterPro" id="IPR020556">
    <property type="entry name" value="Amidase_CS"/>
</dbReference>
<dbReference type="PROSITE" id="PS00571">
    <property type="entry name" value="AMIDASES"/>
    <property type="match status" value="1"/>
</dbReference>
<dbReference type="InterPro" id="IPR036928">
    <property type="entry name" value="AS_sf"/>
</dbReference>
<dbReference type="PANTHER" id="PTHR11895">
    <property type="entry name" value="TRANSAMIDASE"/>
    <property type="match status" value="1"/>
</dbReference>
<reference evidence="3 4" key="1">
    <citation type="submission" date="2024-09" db="EMBL/GenBank/DDBJ databases">
        <authorList>
            <person name="Salinas-Garcia M.A."/>
            <person name="Prieme A."/>
        </authorList>
    </citation>
    <scope>NUCLEOTIDE SEQUENCE [LARGE SCALE GENOMIC DNA]</scope>
    <source>
        <strain evidence="3 4">DSM 21081</strain>
    </source>
</reference>
<dbReference type="EMBL" id="JBHDLJ010000022">
    <property type="protein sequence ID" value="MFB0836309.1"/>
    <property type="molecule type" value="Genomic_DNA"/>
</dbReference>
<feature type="compositionally biased region" description="Basic and acidic residues" evidence="1">
    <location>
        <begin position="56"/>
        <end position="66"/>
    </location>
</feature>
<organism evidence="3 4">
    <name type="scientific">Arthrobacter halodurans</name>
    <dbReference type="NCBI Taxonomy" id="516699"/>
    <lineage>
        <taxon>Bacteria</taxon>
        <taxon>Bacillati</taxon>
        <taxon>Actinomycetota</taxon>
        <taxon>Actinomycetes</taxon>
        <taxon>Micrococcales</taxon>
        <taxon>Micrococcaceae</taxon>
        <taxon>Arthrobacter</taxon>
    </lineage>
</organism>
<protein>
    <submittedName>
        <fullName evidence="3">Amidase</fullName>
    </submittedName>
</protein>
<dbReference type="SUPFAM" id="SSF75304">
    <property type="entry name" value="Amidase signature (AS) enzymes"/>
    <property type="match status" value="1"/>
</dbReference>
<gene>
    <name evidence="3" type="ORF">ACETWP_17095</name>
</gene>
<dbReference type="Gene3D" id="3.90.1300.10">
    <property type="entry name" value="Amidase signature (AS) domain"/>
    <property type="match status" value="1"/>
</dbReference>
<dbReference type="InterPro" id="IPR000120">
    <property type="entry name" value="Amidase"/>
</dbReference>
<dbReference type="Proteomes" id="UP001575652">
    <property type="component" value="Unassembled WGS sequence"/>
</dbReference>
<accession>A0ABV4URM0</accession>
<sequence>MNELLQLSATELVGLMASGRLSSRELTQAHLDRIADVNPLINAIATVDAEGALERADAADRRRSEGADLPALHGLPMTHKDTHKVAGMRSTSGSPALAHHVPANDDLIVARLRAAGVVATGKSNVPEFGAGSHTFNEVFGTTTNPYAPTRSAGGSSGGLAAALAARVQPLGEGSDMGGSLRIPASFCNVFGLRPSLGVIPMPSPNNAWAWLGRTGPMARRVEDLELFMSAVSGPAPELQLRAPLDAGDFGGPAPADLRGVRIGLTRDFGQGVPVTAPMLAALERAAAVLASLGATVEEATIDFAGADDVFGNTRAIDFAAELGPLVESRPELVKPEIIWNVEKGFALDARQLIATTAAASRLQARVREYFGRFDLLLSPGAQLEPFDAAIRYPRDVAGVPSRTYLDWMRSACLLSATGLPTLAAPAGFTENNLPAGIQLTAFHHRDAQLLRWARVYEAATRYADVEPDLLGHATPDPAAGAPAGTNGAGRPASDARAATAP</sequence>
<feature type="region of interest" description="Disordered" evidence="1">
    <location>
        <begin position="468"/>
        <end position="501"/>
    </location>
</feature>